<dbReference type="GO" id="GO:0005886">
    <property type="term" value="C:plasma membrane"/>
    <property type="evidence" value="ECO:0007669"/>
    <property type="project" value="TreeGrafter"/>
</dbReference>
<evidence type="ECO:0000313" key="8">
    <source>
        <dbReference type="Proteomes" id="UP000011124"/>
    </source>
</evidence>
<dbReference type="Gene3D" id="3.30.450.90">
    <property type="match status" value="1"/>
</dbReference>
<evidence type="ECO:0000256" key="1">
    <source>
        <dbReference type="ARBA" id="ARBA00006611"/>
    </source>
</evidence>
<protein>
    <submittedName>
        <fullName evidence="5">Type II secretion system protein E</fullName>
    </submittedName>
    <submittedName>
        <fullName evidence="6">Type II/IV secretion system protein</fullName>
    </submittedName>
</protein>
<dbReference type="EMBL" id="CP002637">
    <property type="protein sequence ID" value="AEC00821.1"/>
    <property type="molecule type" value="Genomic_DNA"/>
</dbReference>
<gene>
    <name evidence="5" type="ordered locus">Selsp_1867</name>
    <name evidence="6" type="ORF">SELSPUOL_00148</name>
</gene>
<evidence type="ECO:0000313" key="6">
    <source>
        <dbReference type="EMBL" id="EEX78545.1"/>
    </source>
</evidence>
<dbReference type="InterPro" id="IPR001482">
    <property type="entry name" value="T2SS/T4SS_dom"/>
</dbReference>
<dbReference type="EMBL" id="ACKP02000002">
    <property type="protein sequence ID" value="EEX78545.1"/>
    <property type="molecule type" value="Genomic_DNA"/>
</dbReference>
<dbReference type="Gene3D" id="3.40.50.300">
    <property type="entry name" value="P-loop containing nucleotide triphosphate hydrolases"/>
    <property type="match status" value="1"/>
</dbReference>
<evidence type="ECO:0000256" key="3">
    <source>
        <dbReference type="ARBA" id="ARBA00022840"/>
    </source>
</evidence>
<dbReference type="eggNOG" id="COG2804">
    <property type="taxonomic scope" value="Bacteria"/>
</dbReference>
<evidence type="ECO:0000313" key="7">
    <source>
        <dbReference type="Proteomes" id="UP000003505"/>
    </source>
</evidence>
<dbReference type="CDD" id="cd01129">
    <property type="entry name" value="PulE-GspE-like"/>
    <property type="match status" value="1"/>
</dbReference>
<dbReference type="STRING" id="546271.Selsp_1867"/>
<evidence type="ECO:0000259" key="4">
    <source>
        <dbReference type="Pfam" id="PF00437"/>
    </source>
</evidence>
<reference evidence="5 8" key="2">
    <citation type="submission" date="2011-04" db="EMBL/GenBank/DDBJ databases">
        <title>The complete genome of Selenomonas sputigena DSM 20758.</title>
        <authorList>
            <consortium name="US DOE Joint Genome Institute (JGI-PGF)"/>
            <person name="Lucas S."/>
            <person name="Copeland A."/>
            <person name="Lapidus A."/>
            <person name="Bruce D."/>
            <person name="Goodwin L."/>
            <person name="Pitluck S."/>
            <person name="Peters L."/>
            <person name="Kyrpides N."/>
            <person name="Mavromatis K."/>
            <person name="Ivanova N."/>
            <person name="Ovchinnikova G."/>
            <person name="Teshima H."/>
            <person name="Detter J.C."/>
            <person name="Tapia R."/>
            <person name="Han C."/>
            <person name="Land M."/>
            <person name="Hauser L."/>
            <person name="Markowitz V."/>
            <person name="Cheng J.-F."/>
            <person name="Hugenholtz P."/>
            <person name="Woyke T."/>
            <person name="Wu D."/>
            <person name="Gronow S."/>
            <person name="Wellnitz S."/>
            <person name="Schneider S."/>
            <person name="Klenk H.-P."/>
            <person name="Eisen J.A."/>
        </authorList>
    </citation>
    <scope>NUCLEOTIDE SEQUENCE [LARGE SCALE GENOMIC DNA]</scope>
    <source>
        <strain evidence="5">ATCC 35185</strain>
        <strain evidence="8">ATCC 35185 / DSM 20758 / VPI D19B-28</strain>
    </source>
</reference>
<dbReference type="HOGENOM" id="CLU_013446_2_2_9"/>
<name>C9LRS9_SELS3</name>
<evidence type="ECO:0000313" key="5">
    <source>
        <dbReference type="EMBL" id="AEC00821.1"/>
    </source>
</evidence>
<reference evidence="6 7" key="1">
    <citation type="submission" date="2009-09" db="EMBL/GenBank/DDBJ databases">
        <authorList>
            <person name="Weinstock G."/>
            <person name="Sodergren E."/>
            <person name="Clifton S."/>
            <person name="Fulton L."/>
            <person name="Fulton B."/>
            <person name="Courtney L."/>
            <person name="Fronick C."/>
            <person name="Harrison M."/>
            <person name="Strong C."/>
            <person name="Farmer C."/>
            <person name="Delahaunty K."/>
            <person name="Markovic C."/>
            <person name="Hall O."/>
            <person name="Minx P."/>
            <person name="Tomlinson C."/>
            <person name="Mitreva M."/>
            <person name="Nelson J."/>
            <person name="Hou S."/>
            <person name="Wollam A."/>
            <person name="Pepin K.H."/>
            <person name="Johnson M."/>
            <person name="Bhonagiri V."/>
            <person name="Nash W.E."/>
            <person name="Warren W."/>
            <person name="Chinwalla A."/>
            <person name="Mardis E.R."/>
            <person name="Wilson R.K."/>
        </authorList>
    </citation>
    <scope>NUCLEOTIDE SEQUENCE [LARGE SCALE GENOMIC DNA]</scope>
    <source>
        <strain evidence="6">ATCC 35185</strain>
        <strain evidence="7">ATCC 35185 / DSM 20758 / VPI D19B-28</strain>
    </source>
</reference>
<dbReference type="GO" id="GO:0005524">
    <property type="term" value="F:ATP binding"/>
    <property type="evidence" value="ECO:0007669"/>
    <property type="project" value="UniProtKB-KW"/>
</dbReference>
<evidence type="ECO:0000256" key="2">
    <source>
        <dbReference type="ARBA" id="ARBA00022741"/>
    </source>
</evidence>
<feature type="domain" description="Bacterial type II secretion system protein E" evidence="4">
    <location>
        <begin position="37"/>
        <end position="416"/>
    </location>
</feature>
<keyword evidence="2" id="KW-0547">Nucleotide-binding</keyword>
<dbReference type="PANTHER" id="PTHR30258:SF2">
    <property type="entry name" value="COMG OPERON PROTEIN 1"/>
    <property type="match status" value="1"/>
</dbReference>
<dbReference type="Proteomes" id="UP000003505">
    <property type="component" value="Unassembled WGS sequence"/>
</dbReference>
<dbReference type="AlphaFoldDB" id="C9LRS9"/>
<dbReference type="Pfam" id="PF00437">
    <property type="entry name" value="T2SSE"/>
    <property type="match status" value="1"/>
</dbReference>
<dbReference type="Proteomes" id="UP000011124">
    <property type="component" value="Chromosome"/>
</dbReference>
<organism evidence="6 7">
    <name type="scientific">Selenomonas sputigena (strain ATCC 35185 / DSM 20758 / CCUG 44933 / VPI D19B-28)</name>
    <dbReference type="NCBI Taxonomy" id="546271"/>
    <lineage>
        <taxon>Bacteria</taxon>
        <taxon>Bacillati</taxon>
        <taxon>Bacillota</taxon>
        <taxon>Negativicutes</taxon>
        <taxon>Selenomonadales</taxon>
        <taxon>Selenomonadaceae</taxon>
        <taxon>Selenomonas</taxon>
    </lineage>
</organism>
<dbReference type="GO" id="GO:0016887">
    <property type="term" value="F:ATP hydrolysis activity"/>
    <property type="evidence" value="ECO:0007669"/>
    <property type="project" value="TreeGrafter"/>
</dbReference>
<dbReference type="OrthoDB" id="9808272at2"/>
<sequence>MQRTEEDSYQRLLHRLVQSVRTGSASRALPRQGEPGRVPVVEFVDRMIAEALRLRASDIHIEPFEGAVRIRYRVDGSLLETHAPIPREVHAFLLARLKVMAHLESVERRVAQDGRISYMPPEGGEAVDLRLATLPLLAGEKAVLRILNRSHALLSVGNLGFSVQNEMLFRRLCHQPGGMVLITGPVNSGKTTTLYAALSEINTPERNIMTIEDPPEYRIEGVNQIQVNKKTGMTYAAGLRAMLRSDIDEIVLGEIRDAETAEMAVRAALTGHLLFSTLHTKDALGAVFRLLDMGVPAYLLAAALTGVVAQRLVRRLCPHCREPSEEALPAWAEGVSSTGRLWRAAGCASCGGTGFSGRLALQELLVVDAALQQAIVHRAGLEEMRELAGRQGMRTLAEDGIEKALQGRTTLSEVVRVLYGEADAADFSGTFSGAARGDCGGADDGGV</sequence>
<dbReference type="PANTHER" id="PTHR30258">
    <property type="entry name" value="TYPE II SECRETION SYSTEM PROTEIN GSPE-RELATED"/>
    <property type="match status" value="1"/>
</dbReference>
<accession>C9LRS9</accession>
<proteinExistence type="inferred from homology"/>
<dbReference type="InterPro" id="IPR027417">
    <property type="entry name" value="P-loop_NTPase"/>
</dbReference>
<keyword evidence="3" id="KW-0067">ATP-binding</keyword>
<dbReference type="RefSeq" id="WP_006190760.1">
    <property type="nucleotide sequence ID" value="NC_015437.1"/>
</dbReference>
<comment type="similarity">
    <text evidence="1">Belongs to the GSP E family.</text>
</comment>
<dbReference type="SUPFAM" id="SSF52540">
    <property type="entry name" value="P-loop containing nucleoside triphosphate hydrolases"/>
    <property type="match status" value="1"/>
</dbReference>
<keyword evidence="8" id="KW-1185">Reference proteome</keyword>
<dbReference type="KEGG" id="ssg:Selsp_1867"/>